<sequence>MIIQLCGCGDPMFPIPIKPGIEACHATDMQERDWRPTTRSHIPQLVGHPDQPKLWTALQETSCFYF</sequence>
<organism evidence="1 2">
    <name type="scientific">Heterorhabditis bacteriophora</name>
    <name type="common">Entomopathogenic nematode worm</name>
    <dbReference type="NCBI Taxonomy" id="37862"/>
    <lineage>
        <taxon>Eukaryota</taxon>
        <taxon>Metazoa</taxon>
        <taxon>Ecdysozoa</taxon>
        <taxon>Nematoda</taxon>
        <taxon>Chromadorea</taxon>
        <taxon>Rhabditida</taxon>
        <taxon>Rhabditina</taxon>
        <taxon>Rhabditomorpha</taxon>
        <taxon>Strongyloidea</taxon>
        <taxon>Heterorhabditidae</taxon>
        <taxon>Heterorhabditis</taxon>
    </lineage>
</organism>
<keyword evidence="1" id="KW-1185">Reference proteome</keyword>
<proteinExistence type="predicted"/>
<reference evidence="2" key="1">
    <citation type="submission" date="2016-11" db="UniProtKB">
        <authorList>
            <consortium name="WormBaseParasite"/>
        </authorList>
    </citation>
    <scope>IDENTIFICATION</scope>
</reference>
<name>A0A1I7WYA5_HETBA</name>
<accession>A0A1I7WYA5</accession>
<evidence type="ECO:0000313" key="1">
    <source>
        <dbReference type="Proteomes" id="UP000095283"/>
    </source>
</evidence>
<protein>
    <submittedName>
        <fullName evidence="2">Sarcosine oxidase subunit delta</fullName>
    </submittedName>
</protein>
<dbReference type="Proteomes" id="UP000095283">
    <property type="component" value="Unplaced"/>
</dbReference>
<dbReference type="WBParaSite" id="Hba_10094">
    <property type="protein sequence ID" value="Hba_10094"/>
    <property type="gene ID" value="Hba_10094"/>
</dbReference>
<dbReference type="AlphaFoldDB" id="A0A1I7WYA5"/>
<evidence type="ECO:0000313" key="2">
    <source>
        <dbReference type="WBParaSite" id="Hba_10094"/>
    </source>
</evidence>